<keyword evidence="2" id="KW-1133">Transmembrane helix</keyword>
<feature type="transmembrane region" description="Helical" evidence="2">
    <location>
        <begin position="142"/>
        <end position="163"/>
    </location>
</feature>
<evidence type="ECO:0000313" key="4">
    <source>
        <dbReference type="Proteomes" id="UP001175226"/>
    </source>
</evidence>
<name>A0AA39IEQ9_9AGAR</name>
<protein>
    <submittedName>
        <fullName evidence="3">Uncharacterized protein</fullName>
    </submittedName>
</protein>
<keyword evidence="2" id="KW-0812">Transmembrane</keyword>
<dbReference type="Proteomes" id="UP001175226">
    <property type="component" value="Unassembled WGS sequence"/>
</dbReference>
<sequence>MSTYLAWKVQGALALEERDFMMSQDHLLASTLLASPSTPPQDYCSKGHVTLCDTMAPSRTPSLKSFTKSSLSVKSPEMSYEKKFLVVQHLLGKTTARNIAKRLKRDDSESTSASWRHNTCKTLERNIFSLATAGKTVTTRHVLRWLGILLVKTNVLSVVVMAFRKEVSHRKKRKMAKKLARDAEKRLEKVNSIKSRYSGANDGRPSEAPEVIKID</sequence>
<evidence type="ECO:0000313" key="3">
    <source>
        <dbReference type="EMBL" id="KAK0421858.1"/>
    </source>
</evidence>
<evidence type="ECO:0000256" key="1">
    <source>
        <dbReference type="SAM" id="MobiDB-lite"/>
    </source>
</evidence>
<keyword evidence="2" id="KW-0472">Membrane</keyword>
<feature type="region of interest" description="Disordered" evidence="1">
    <location>
        <begin position="194"/>
        <end position="215"/>
    </location>
</feature>
<dbReference type="AlphaFoldDB" id="A0AA39IEQ9"/>
<feature type="compositionally biased region" description="Basic and acidic residues" evidence="1">
    <location>
        <begin position="204"/>
        <end position="215"/>
    </location>
</feature>
<gene>
    <name evidence="3" type="ORF">EV421DRAFT_1745835</name>
</gene>
<organism evidence="3 4">
    <name type="scientific">Armillaria borealis</name>
    <dbReference type="NCBI Taxonomy" id="47425"/>
    <lineage>
        <taxon>Eukaryota</taxon>
        <taxon>Fungi</taxon>
        <taxon>Dikarya</taxon>
        <taxon>Basidiomycota</taxon>
        <taxon>Agaricomycotina</taxon>
        <taxon>Agaricomycetes</taxon>
        <taxon>Agaricomycetidae</taxon>
        <taxon>Agaricales</taxon>
        <taxon>Marasmiineae</taxon>
        <taxon>Physalacriaceae</taxon>
        <taxon>Armillaria</taxon>
    </lineage>
</organism>
<reference evidence="3" key="1">
    <citation type="submission" date="2023-06" db="EMBL/GenBank/DDBJ databases">
        <authorList>
            <consortium name="Lawrence Berkeley National Laboratory"/>
            <person name="Ahrendt S."/>
            <person name="Sahu N."/>
            <person name="Indic B."/>
            <person name="Wong-Bajracharya J."/>
            <person name="Merenyi Z."/>
            <person name="Ke H.-M."/>
            <person name="Monk M."/>
            <person name="Kocsube S."/>
            <person name="Drula E."/>
            <person name="Lipzen A."/>
            <person name="Balint B."/>
            <person name="Henrissat B."/>
            <person name="Andreopoulos B."/>
            <person name="Martin F.M."/>
            <person name="Harder C.B."/>
            <person name="Rigling D."/>
            <person name="Ford K.L."/>
            <person name="Foster G.D."/>
            <person name="Pangilinan J."/>
            <person name="Papanicolaou A."/>
            <person name="Barry K."/>
            <person name="LaButti K."/>
            <person name="Viragh M."/>
            <person name="Koriabine M."/>
            <person name="Yan M."/>
            <person name="Riley R."/>
            <person name="Champramary S."/>
            <person name="Plett K.L."/>
            <person name="Tsai I.J."/>
            <person name="Slot J."/>
            <person name="Sipos G."/>
            <person name="Plett J."/>
            <person name="Nagy L.G."/>
            <person name="Grigoriev I.V."/>
        </authorList>
    </citation>
    <scope>NUCLEOTIDE SEQUENCE</scope>
    <source>
        <strain evidence="3">FPL87.14</strain>
    </source>
</reference>
<keyword evidence="4" id="KW-1185">Reference proteome</keyword>
<evidence type="ECO:0000256" key="2">
    <source>
        <dbReference type="SAM" id="Phobius"/>
    </source>
</evidence>
<dbReference type="EMBL" id="JAUEPT010000276">
    <property type="protein sequence ID" value="KAK0421858.1"/>
    <property type="molecule type" value="Genomic_DNA"/>
</dbReference>
<proteinExistence type="predicted"/>
<comment type="caution">
    <text evidence="3">The sequence shown here is derived from an EMBL/GenBank/DDBJ whole genome shotgun (WGS) entry which is preliminary data.</text>
</comment>
<accession>A0AA39IEQ9</accession>